<sequence length="310" mass="33890">MCSHQDRVGGAARNRRRLRALAGRRPRARRRRGQPVPLRRERAVTAPVVALRDVGFRRNGRQILEDVTLEVRAGEHWALLGPNGAGKSTILGFCGAVTHPSAGTVEVLGERLGRVELAALRRRIGHVNPRHPLDSPLSVREVALTGITSTIELPMRWVAAPDEIERADAVLEQLGLSPIAESRWPTLSQGERGRTLIARALLSDPALLLLDEPSTGLDVAAREQLLETVDALERTHPDLASILVTHHLEELPETTTHAVLVAHGRITASGPVAEVVTSEAVSAAFEHPIDVEHRDGRWSARARRRRAVAL</sequence>
<dbReference type="OrthoDB" id="9789994at2"/>
<dbReference type="Gene3D" id="3.40.50.300">
    <property type="entry name" value="P-loop containing nucleotide triphosphate hydrolases"/>
    <property type="match status" value="1"/>
</dbReference>
<dbReference type="GO" id="GO:0005524">
    <property type="term" value="F:ATP binding"/>
    <property type="evidence" value="ECO:0007669"/>
    <property type="project" value="UniProtKB-KW"/>
</dbReference>
<dbReference type="PROSITE" id="PS50893">
    <property type="entry name" value="ABC_TRANSPORTER_2"/>
    <property type="match status" value="1"/>
</dbReference>
<keyword evidence="2" id="KW-0813">Transport</keyword>
<dbReference type="InterPro" id="IPR027417">
    <property type="entry name" value="P-loop_NTPase"/>
</dbReference>
<dbReference type="PANTHER" id="PTHR42734">
    <property type="entry name" value="METAL TRANSPORT SYSTEM ATP-BINDING PROTEIN TM_0124-RELATED"/>
    <property type="match status" value="1"/>
</dbReference>
<evidence type="ECO:0000256" key="2">
    <source>
        <dbReference type="ARBA" id="ARBA00022448"/>
    </source>
</evidence>
<dbReference type="PANTHER" id="PTHR42734:SF5">
    <property type="entry name" value="IRON TRANSPORT SYSTEM ATP-BINDING PROTEIN HI_0361-RELATED"/>
    <property type="match status" value="1"/>
</dbReference>
<feature type="domain" description="ABC transporter" evidence="5">
    <location>
        <begin position="49"/>
        <end position="288"/>
    </location>
</feature>
<dbReference type="Pfam" id="PF00005">
    <property type="entry name" value="ABC_tran"/>
    <property type="match status" value="1"/>
</dbReference>
<keyword evidence="4 6" id="KW-0067">ATP-binding</keyword>
<dbReference type="SMART" id="SM00382">
    <property type="entry name" value="AAA"/>
    <property type="match status" value="1"/>
</dbReference>
<dbReference type="InterPro" id="IPR050153">
    <property type="entry name" value="Metal_Ion_Import_ABC"/>
</dbReference>
<organism evidence="6 7">
    <name type="scientific">Schumannella soli</name>
    <dbReference type="NCBI Taxonomy" id="2590779"/>
    <lineage>
        <taxon>Bacteria</taxon>
        <taxon>Bacillati</taxon>
        <taxon>Actinomycetota</taxon>
        <taxon>Actinomycetes</taxon>
        <taxon>Micrococcales</taxon>
        <taxon>Microbacteriaceae</taxon>
        <taxon>Schumannella</taxon>
    </lineage>
</organism>
<keyword evidence="3" id="KW-0547">Nucleotide-binding</keyword>
<evidence type="ECO:0000256" key="4">
    <source>
        <dbReference type="ARBA" id="ARBA00022840"/>
    </source>
</evidence>
<dbReference type="AlphaFoldDB" id="A0A506Y5A6"/>
<protein>
    <submittedName>
        <fullName evidence="6">ATP-binding cassette domain-containing protein</fullName>
    </submittedName>
</protein>
<dbReference type="EMBL" id="VHQG01000002">
    <property type="protein sequence ID" value="TPW76208.1"/>
    <property type="molecule type" value="Genomic_DNA"/>
</dbReference>
<keyword evidence="7" id="KW-1185">Reference proteome</keyword>
<evidence type="ECO:0000313" key="7">
    <source>
        <dbReference type="Proteomes" id="UP000316252"/>
    </source>
</evidence>
<name>A0A506Y5A6_9MICO</name>
<evidence type="ECO:0000313" key="6">
    <source>
        <dbReference type="EMBL" id="TPW76208.1"/>
    </source>
</evidence>
<dbReference type="InterPro" id="IPR003439">
    <property type="entry name" value="ABC_transporter-like_ATP-bd"/>
</dbReference>
<dbReference type="SUPFAM" id="SSF52540">
    <property type="entry name" value="P-loop containing nucleoside triphosphate hydrolases"/>
    <property type="match status" value="1"/>
</dbReference>
<dbReference type="InterPro" id="IPR003593">
    <property type="entry name" value="AAA+_ATPase"/>
</dbReference>
<reference evidence="6 7" key="1">
    <citation type="submission" date="2019-06" db="EMBL/GenBank/DDBJ databases">
        <authorList>
            <person name="Li F."/>
        </authorList>
    </citation>
    <scope>NUCLEOTIDE SEQUENCE [LARGE SCALE GENOMIC DNA]</scope>
    <source>
        <strain evidence="6 7">10F1D-1</strain>
    </source>
</reference>
<dbReference type="Proteomes" id="UP000316252">
    <property type="component" value="Unassembled WGS sequence"/>
</dbReference>
<comment type="caution">
    <text evidence="6">The sequence shown here is derived from an EMBL/GenBank/DDBJ whole genome shotgun (WGS) entry which is preliminary data.</text>
</comment>
<proteinExistence type="inferred from homology"/>
<dbReference type="GO" id="GO:0016887">
    <property type="term" value="F:ATP hydrolysis activity"/>
    <property type="evidence" value="ECO:0007669"/>
    <property type="project" value="InterPro"/>
</dbReference>
<evidence type="ECO:0000256" key="3">
    <source>
        <dbReference type="ARBA" id="ARBA00022741"/>
    </source>
</evidence>
<accession>A0A506Y5A6</accession>
<evidence type="ECO:0000259" key="5">
    <source>
        <dbReference type="PROSITE" id="PS50893"/>
    </source>
</evidence>
<gene>
    <name evidence="6" type="ORF">FJ657_10450</name>
</gene>
<comment type="similarity">
    <text evidence="1">Belongs to the ABC transporter superfamily.</text>
</comment>
<evidence type="ECO:0000256" key="1">
    <source>
        <dbReference type="ARBA" id="ARBA00005417"/>
    </source>
</evidence>